<keyword evidence="1" id="KW-1133">Transmembrane helix</keyword>
<dbReference type="SMART" id="SM00014">
    <property type="entry name" value="acidPPc"/>
    <property type="match status" value="1"/>
</dbReference>
<dbReference type="PANTHER" id="PTHR14969:SF13">
    <property type="entry name" value="AT30094P"/>
    <property type="match status" value="1"/>
</dbReference>
<keyword evidence="4" id="KW-1185">Reference proteome</keyword>
<feature type="transmembrane region" description="Helical" evidence="1">
    <location>
        <begin position="35"/>
        <end position="52"/>
    </location>
</feature>
<evidence type="ECO:0000313" key="3">
    <source>
        <dbReference type="EMBL" id="MDG3586906.1"/>
    </source>
</evidence>
<dbReference type="InterPro" id="IPR000326">
    <property type="entry name" value="PAP2/HPO"/>
</dbReference>
<dbReference type="SUPFAM" id="SSF48317">
    <property type="entry name" value="Acid phosphatase/Vanadium-dependent haloperoxidase"/>
    <property type="match status" value="1"/>
</dbReference>
<keyword evidence="1" id="KW-0472">Membrane</keyword>
<feature type="domain" description="Phosphatidic acid phosphatase type 2/haloperoxidase" evidence="2">
    <location>
        <begin position="60"/>
        <end position="177"/>
    </location>
</feature>
<accession>A0ABT6FUH6</accession>
<reference evidence="3" key="1">
    <citation type="submission" date="2022-11" db="EMBL/GenBank/DDBJ databases">
        <title>High-quality draft genome sequence of Galbibacter sp. strain CMA-7.</title>
        <authorList>
            <person name="Wei L."/>
            <person name="Dong C."/>
            <person name="Shao Z."/>
        </authorList>
    </citation>
    <scope>NUCLEOTIDE SEQUENCE</scope>
    <source>
        <strain evidence="3">CMA-7</strain>
    </source>
</reference>
<protein>
    <submittedName>
        <fullName evidence="3">Phosphatase PAP2 family protein</fullName>
    </submittedName>
</protein>
<evidence type="ECO:0000256" key="1">
    <source>
        <dbReference type="SAM" id="Phobius"/>
    </source>
</evidence>
<name>A0ABT6FUH6_9FLAO</name>
<dbReference type="EMBL" id="JAPMUA010000005">
    <property type="protein sequence ID" value="MDG3586906.1"/>
    <property type="molecule type" value="Genomic_DNA"/>
</dbReference>
<dbReference type="PANTHER" id="PTHR14969">
    <property type="entry name" value="SPHINGOSINE-1-PHOSPHATE PHOSPHOHYDROLASE"/>
    <property type="match status" value="1"/>
</dbReference>
<dbReference type="InterPro" id="IPR036938">
    <property type="entry name" value="PAP2/HPO_sf"/>
</dbReference>
<feature type="transmembrane region" description="Helical" evidence="1">
    <location>
        <begin position="162"/>
        <end position="180"/>
    </location>
</feature>
<gene>
    <name evidence="3" type="ORF">OSR52_13610</name>
</gene>
<sequence length="189" mass="22100">MIDKLIAYDQKLFLYLNGLGNTEWDAFWMFMTNKWSSIPLYALLLILVLYVFKWKKTILILLLVALMITATDQLANLFKYGFERLRPCHEELIAQQMRLVKAYCGGQFGYFSAHASNAFVVVTFFSVLLKKYYKWLPFLLVVWGITVAYSRIYIGVHYPLDIITGISIGMLLGWLFTKLYHIMVDKFMS</sequence>
<keyword evidence="1" id="KW-0812">Transmembrane</keyword>
<feature type="transmembrane region" description="Helical" evidence="1">
    <location>
        <begin position="59"/>
        <end position="78"/>
    </location>
</feature>
<organism evidence="3 4">
    <name type="scientific">Galbibacter pacificus</name>
    <dbReference type="NCBI Taxonomy" id="2996052"/>
    <lineage>
        <taxon>Bacteria</taxon>
        <taxon>Pseudomonadati</taxon>
        <taxon>Bacteroidota</taxon>
        <taxon>Flavobacteriia</taxon>
        <taxon>Flavobacteriales</taxon>
        <taxon>Flavobacteriaceae</taxon>
        <taxon>Galbibacter</taxon>
    </lineage>
</organism>
<comment type="caution">
    <text evidence="3">The sequence shown here is derived from an EMBL/GenBank/DDBJ whole genome shotgun (WGS) entry which is preliminary data.</text>
</comment>
<dbReference type="Proteomes" id="UP001153642">
    <property type="component" value="Unassembled WGS sequence"/>
</dbReference>
<feature type="transmembrane region" description="Helical" evidence="1">
    <location>
        <begin position="108"/>
        <end position="129"/>
    </location>
</feature>
<evidence type="ECO:0000313" key="4">
    <source>
        <dbReference type="Proteomes" id="UP001153642"/>
    </source>
</evidence>
<dbReference type="Gene3D" id="1.20.144.10">
    <property type="entry name" value="Phosphatidic acid phosphatase type 2/haloperoxidase"/>
    <property type="match status" value="1"/>
</dbReference>
<evidence type="ECO:0000259" key="2">
    <source>
        <dbReference type="SMART" id="SM00014"/>
    </source>
</evidence>
<dbReference type="RefSeq" id="WP_277900826.1">
    <property type="nucleotide sequence ID" value="NZ_JAPMUA010000005.1"/>
</dbReference>
<proteinExistence type="predicted"/>
<dbReference type="Pfam" id="PF01569">
    <property type="entry name" value="PAP2"/>
    <property type="match status" value="1"/>
</dbReference>
<feature type="transmembrane region" description="Helical" evidence="1">
    <location>
        <begin position="136"/>
        <end position="156"/>
    </location>
</feature>